<dbReference type="Gene3D" id="3.20.20.150">
    <property type="entry name" value="Divalent-metal-dependent TIM barrel enzymes"/>
    <property type="match status" value="1"/>
</dbReference>
<feature type="domain" description="Xylose isomerase-like TIM barrel" evidence="1">
    <location>
        <begin position="7"/>
        <end position="243"/>
    </location>
</feature>
<dbReference type="InterPro" id="IPR050312">
    <property type="entry name" value="IolE/XylAMocC-like"/>
</dbReference>
<accession>A0ABY7BU22</accession>
<dbReference type="PANTHER" id="PTHR12110">
    <property type="entry name" value="HYDROXYPYRUVATE ISOMERASE"/>
    <property type="match status" value="1"/>
</dbReference>
<evidence type="ECO:0000313" key="2">
    <source>
        <dbReference type="EMBL" id="WAP66782.1"/>
    </source>
</evidence>
<dbReference type="Proteomes" id="UP001164020">
    <property type="component" value="Plasmid unnamed1"/>
</dbReference>
<proteinExistence type="predicted"/>
<dbReference type="RefSeq" id="WP_268879228.1">
    <property type="nucleotide sequence ID" value="NZ_CP114028.1"/>
</dbReference>
<reference evidence="2" key="1">
    <citation type="submission" date="2022-12" db="EMBL/GenBank/DDBJ databases">
        <title>Jiella pelagia sp. nov., isolated from phosphonate enriched culture of Northwest Pacific surface seawater.</title>
        <authorList>
            <person name="Shin D.Y."/>
            <person name="Hwang C.Y."/>
        </authorList>
    </citation>
    <scope>NUCLEOTIDE SEQUENCE</scope>
    <source>
        <strain evidence="2">HL-NP1</strain>
        <plasmid evidence="2">unnamed1</plasmid>
    </source>
</reference>
<sequence length="258" mass="27654">MPLDGFLELAREVGVEGVEIRNDVEGREFADGTPAVALREQIAEAGLAVASINALQRFNDWTAEREREAVAMAAYARDLGAPGIVLCPVIDAAAGWSEAEAARRLGEGLRGLAPILKDAGVIGYVEPLGMKGSTMQRQARAVEAIEAVDGAGVFQLCYDTFQFFRCGDTELFPEHVGLIHVSGITRADLAPQDLREPDRGLVEEKDRVANLAQLAMLKDYSGFVSMEPFDPAVQSDPNLAAKLAASLARLDAVKEVTS</sequence>
<organism evidence="2 3">
    <name type="scientific">Jiella pelagia</name>
    <dbReference type="NCBI Taxonomy" id="2986949"/>
    <lineage>
        <taxon>Bacteria</taxon>
        <taxon>Pseudomonadati</taxon>
        <taxon>Pseudomonadota</taxon>
        <taxon>Alphaproteobacteria</taxon>
        <taxon>Hyphomicrobiales</taxon>
        <taxon>Aurantimonadaceae</taxon>
        <taxon>Jiella</taxon>
    </lineage>
</organism>
<evidence type="ECO:0000313" key="3">
    <source>
        <dbReference type="Proteomes" id="UP001164020"/>
    </source>
</evidence>
<name>A0ABY7BU22_9HYPH</name>
<dbReference type="PANTHER" id="PTHR12110:SF21">
    <property type="entry name" value="XYLOSE ISOMERASE-LIKE TIM BARREL DOMAIN-CONTAINING PROTEIN"/>
    <property type="match status" value="1"/>
</dbReference>
<dbReference type="InterPro" id="IPR036237">
    <property type="entry name" value="Xyl_isomerase-like_sf"/>
</dbReference>
<keyword evidence="2" id="KW-0614">Plasmid</keyword>
<protein>
    <submittedName>
        <fullName evidence="2">TIM barrel protein</fullName>
    </submittedName>
</protein>
<dbReference type="InterPro" id="IPR013022">
    <property type="entry name" value="Xyl_isomerase-like_TIM-brl"/>
</dbReference>
<dbReference type="Pfam" id="PF01261">
    <property type="entry name" value="AP_endonuc_2"/>
    <property type="match status" value="1"/>
</dbReference>
<gene>
    <name evidence="2" type="ORF">OH818_01100</name>
</gene>
<geneLocation type="plasmid" evidence="2 3">
    <name>unnamed1</name>
</geneLocation>
<dbReference type="EMBL" id="CP114028">
    <property type="protein sequence ID" value="WAP66782.1"/>
    <property type="molecule type" value="Genomic_DNA"/>
</dbReference>
<evidence type="ECO:0000259" key="1">
    <source>
        <dbReference type="Pfam" id="PF01261"/>
    </source>
</evidence>
<keyword evidence="3" id="KW-1185">Reference proteome</keyword>
<dbReference type="SUPFAM" id="SSF51658">
    <property type="entry name" value="Xylose isomerase-like"/>
    <property type="match status" value="1"/>
</dbReference>